<comment type="caution">
    <text evidence="1">The sequence shown here is derived from an EMBL/GenBank/DDBJ whole genome shotgun (WGS) entry which is preliminary data.</text>
</comment>
<proteinExistence type="predicted"/>
<reference evidence="1 2" key="2">
    <citation type="journal article" date="2022" name="Mol. Ecol. Resour.">
        <title>The genomes of chicory, endive, great burdock and yacon provide insights into Asteraceae paleo-polyploidization history and plant inulin production.</title>
        <authorList>
            <person name="Fan W."/>
            <person name="Wang S."/>
            <person name="Wang H."/>
            <person name="Wang A."/>
            <person name="Jiang F."/>
            <person name="Liu H."/>
            <person name="Zhao H."/>
            <person name="Xu D."/>
            <person name="Zhang Y."/>
        </authorList>
    </citation>
    <scope>NUCLEOTIDE SEQUENCE [LARGE SCALE GENOMIC DNA]</scope>
    <source>
        <strain evidence="2">cv. Punajuju</strain>
        <tissue evidence="1">Leaves</tissue>
    </source>
</reference>
<evidence type="ECO:0000313" key="2">
    <source>
        <dbReference type="Proteomes" id="UP001055811"/>
    </source>
</evidence>
<organism evidence="1 2">
    <name type="scientific">Cichorium intybus</name>
    <name type="common">Chicory</name>
    <dbReference type="NCBI Taxonomy" id="13427"/>
    <lineage>
        <taxon>Eukaryota</taxon>
        <taxon>Viridiplantae</taxon>
        <taxon>Streptophyta</taxon>
        <taxon>Embryophyta</taxon>
        <taxon>Tracheophyta</taxon>
        <taxon>Spermatophyta</taxon>
        <taxon>Magnoliopsida</taxon>
        <taxon>eudicotyledons</taxon>
        <taxon>Gunneridae</taxon>
        <taxon>Pentapetalae</taxon>
        <taxon>asterids</taxon>
        <taxon>campanulids</taxon>
        <taxon>Asterales</taxon>
        <taxon>Asteraceae</taxon>
        <taxon>Cichorioideae</taxon>
        <taxon>Cichorieae</taxon>
        <taxon>Cichoriinae</taxon>
        <taxon>Cichorium</taxon>
    </lineage>
</organism>
<dbReference type="Proteomes" id="UP001055811">
    <property type="component" value="Linkage Group LG06"/>
</dbReference>
<accession>A0ACB9BQT4</accession>
<dbReference type="EMBL" id="CM042014">
    <property type="protein sequence ID" value="KAI3724391.1"/>
    <property type="molecule type" value="Genomic_DNA"/>
</dbReference>
<keyword evidence="2" id="KW-1185">Reference proteome</keyword>
<sequence>MLKAEVPLVADGEVVLDGDGAASGRRRGRGGVDEIFFLKSDYGSAQPLSARNAALHWDDASMAGGETGGWSGGRRRVGRSSIVFKKVEAVLGLQRMEATTRAKGE</sequence>
<evidence type="ECO:0000313" key="1">
    <source>
        <dbReference type="EMBL" id="KAI3724391.1"/>
    </source>
</evidence>
<reference evidence="2" key="1">
    <citation type="journal article" date="2022" name="Mol. Ecol. Resour.">
        <title>The genomes of chicory, endive, great burdock and yacon provide insights into Asteraceae palaeo-polyploidization history and plant inulin production.</title>
        <authorList>
            <person name="Fan W."/>
            <person name="Wang S."/>
            <person name="Wang H."/>
            <person name="Wang A."/>
            <person name="Jiang F."/>
            <person name="Liu H."/>
            <person name="Zhao H."/>
            <person name="Xu D."/>
            <person name="Zhang Y."/>
        </authorList>
    </citation>
    <scope>NUCLEOTIDE SEQUENCE [LARGE SCALE GENOMIC DNA]</scope>
    <source>
        <strain evidence="2">cv. Punajuju</strain>
    </source>
</reference>
<gene>
    <name evidence="1" type="ORF">L2E82_36165</name>
</gene>
<protein>
    <submittedName>
        <fullName evidence="1">Uncharacterized protein</fullName>
    </submittedName>
</protein>
<name>A0ACB9BQT4_CICIN</name>